<dbReference type="Proteomes" id="UP000246018">
    <property type="component" value="Unassembled WGS sequence"/>
</dbReference>
<keyword evidence="13" id="KW-0762">Sugar transport</keyword>
<dbReference type="GO" id="GO:0022872">
    <property type="term" value="F:protein-N(PI)-phosphohistidine-mannitol phosphotransferase system transmembrane transporter activity"/>
    <property type="evidence" value="ECO:0007669"/>
    <property type="project" value="InterPro"/>
</dbReference>
<dbReference type="PROSITE" id="PS51099">
    <property type="entry name" value="PTS_EIIB_TYPE_2"/>
    <property type="match status" value="1"/>
</dbReference>
<evidence type="ECO:0000256" key="22">
    <source>
        <dbReference type="ARBA" id="ARBA00030956"/>
    </source>
</evidence>
<keyword evidence="15" id="KW-0598">Phosphotransferase system</keyword>
<evidence type="ECO:0000256" key="20">
    <source>
        <dbReference type="ARBA" id="ARBA00029908"/>
    </source>
</evidence>
<evidence type="ECO:0000256" key="18">
    <source>
        <dbReference type="ARBA" id="ARBA00022989"/>
    </source>
</evidence>
<evidence type="ECO:0000256" key="17">
    <source>
        <dbReference type="ARBA" id="ARBA00022777"/>
    </source>
</evidence>
<evidence type="ECO:0000313" key="30">
    <source>
        <dbReference type="Proteomes" id="UP000246018"/>
    </source>
</evidence>
<dbReference type="PANTHER" id="PTHR30181:SF2">
    <property type="entry name" value="PTS SYSTEM MANNITOL-SPECIFIC EIICBA COMPONENT"/>
    <property type="match status" value="1"/>
</dbReference>
<evidence type="ECO:0000256" key="5">
    <source>
        <dbReference type="ARBA" id="ARBA00011909"/>
    </source>
</evidence>
<dbReference type="PROSITE" id="PS51094">
    <property type="entry name" value="PTS_EIIA_TYPE_2"/>
    <property type="match status" value="1"/>
</dbReference>
<evidence type="ECO:0000256" key="9">
    <source>
        <dbReference type="ARBA" id="ARBA00022448"/>
    </source>
</evidence>
<dbReference type="EC" id="2.7.1.197" evidence="5"/>
<evidence type="ECO:0000256" key="3">
    <source>
        <dbReference type="ARBA" id="ARBA00004429"/>
    </source>
</evidence>
<organism evidence="29 30">
    <name type="scientific">Nocardioides gansuensis</name>
    <dbReference type="NCBI Taxonomy" id="2138300"/>
    <lineage>
        <taxon>Bacteria</taxon>
        <taxon>Bacillati</taxon>
        <taxon>Actinomycetota</taxon>
        <taxon>Actinomycetes</taxon>
        <taxon>Propionibacteriales</taxon>
        <taxon>Nocardioidaceae</taxon>
        <taxon>Nocardioides</taxon>
    </lineage>
</organism>
<evidence type="ECO:0000256" key="16">
    <source>
        <dbReference type="ARBA" id="ARBA00022692"/>
    </source>
</evidence>
<feature type="transmembrane region" description="Helical" evidence="25">
    <location>
        <begin position="333"/>
        <end position="358"/>
    </location>
</feature>
<feature type="domain" description="PTS EIIB type-2" evidence="27">
    <location>
        <begin position="401"/>
        <end position="496"/>
    </location>
</feature>
<feature type="domain" description="PTS EIIC type-2" evidence="28">
    <location>
        <begin position="20"/>
        <end position="359"/>
    </location>
</feature>
<evidence type="ECO:0000256" key="7">
    <source>
        <dbReference type="ARBA" id="ARBA00015039"/>
    </source>
</evidence>
<gene>
    <name evidence="29" type="ORF">DDE18_09365</name>
</gene>
<comment type="subunit">
    <text evidence="4">Homodimer.</text>
</comment>
<evidence type="ECO:0000256" key="10">
    <source>
        <dbReference type="ARBA" id="ARBA00022475"/>
    </source>
</evidence>
<feature type="domain" description="PTS EIIA type-2" evidence="26">
    <location>
        <begin position="509"/>
        <end position="648"/>
    </location>
</feature>
<dbReference type="InterPro" id="IPR050893">
    <property type="entry name" value="Sugar_PTS"/>
</dbReference>
<dbReference type="SUPFAM" id="SSF55804">
    <property type="entry name" value="Phoshotransferase/anion transport protein"/>
    <property type="match status" value="1"/>
</dbReference>
<dbReference type="PANTHER" id="PTHR30181">
    <property type="entry name" value="MANNITOL PERMEASE IIC COMPONENT"/>
    <property type="match status" value="1"/>
</dbReference>
<dbReference type="NCBIfam" id="TIGR00851">
    <property type="entry name" value="mtlA"/>
    <property type="match status" value="1"/>
</dbReference>
<evidence type="ECO:0000259" key="27">
    <source>
        <dbReference type="PROSITE" id="PS51099"/>
    </source>
</evidence>
<feature type="transmembrane region" description="Helical" evidence="25">
    <location>
        <begin position="159"/>
        <end position="184"/>
    </location>
</feature>
<keyword evidence="9" id="KW-0813">Transport</keyword>
<evidence type="ECO:0000256" key="15">
    <source>
        <dbReference type="ARBA" id="ARBA00022683"/>
    </source>
</evidence>
<evidence type="ECO:0000256" key="24">
    <source>
        <dbReference type="ARBA" id="ARBA00033349"/>
    </source>
</evidence>
<evidence type="ECO:0000256" key="11">
    <source>
        <dbReference type="ARBA" id="ARBA00022519"/>
    </source>
</evidence>
<evidence type="ECO:0000256" key="6">
    <source>
        <dbReference type="ARBA" id="ARBA00014783"/>
    </source>
</evidence>
<feature type="transmembrane region" description="Helical" evidence="25">
    <location>
        <begin position="295"/>
        <end position="313"/>
    </location>
</feature>
<keyword evidence="18 25" id="KW-1133">Transmembrane helix</keyword>
<dbReference type="InterPro" id="IPR002178">
    <property type="entry name" value="PTS_EIIA_type-2_dom"/>
</dbReference>
<comment type="catalytic activity">
    <reaction evidence="1">
        <text>D-mannitol(out) + N(pros)-phospho-L-histidyl-[protein] = D-mannitol 1-phosphate(in) + L-histidyl-[protein]</text>
        <dbReference type="Rhea" id="RHEA:33363"/>
        <dbReference type="Rhea" id="RHEA-COMP:9745"/>
        <dbReference type="Rhea" id="RHEA-COMP:9746"/>
        <dbReference type="ChEBI" id="CHEBI:16899"/>
        <dbReference type="ChEBI" id="CHEBI:29979"/>
        <dbReference type="ChEBI" id="CHEBI:61381"/>
        <dbReference type="ChEBI" id="CHEBI:64837"/>
        <dbReference type="EC" id="2.7.1.197"/>
    </reaction>
</comment>
<proteinExistence type="predicted"/>
<evidence type="ECO:0000256" key="21">
    <source>
        <dbReference type="ARBA" id="ARBA00030684"/>
    </source>
</evidence>
<name>A0A2T8FCP5_9ACTN</name>
<dbReference type="CDD" id="cd00211">
    <property type="entry name" value="PTS_IIA_fru"/>
    <property type="match status" value="1"/>
</dbReference>
<dbReference type="GO" id="GO:0005886">
    <property type="term" value="C:plasma membrane"/>
    <property type="evidence" value="ECO:0007669"/>
    <property type="project" value="UniProtKB-SubCell"/>
</dbReference>
<dbReference type="CDD" id="cd05567">
    <property type="entry name" value="PTS_IIB_mannitol"/>
    <property type="match status" value="1"/>
</dbReference>
<dbReference type="Pfam" id="PF02378">
    <property type="entry name" value="PTS_EIIC"/>
    <property type="match status" value="1"/>
</dbReference>
<evidence type="ECO:0000256" key="23">
    <source>
        <dbReference type="ARBA" id="ARBA00030962"/>
    </source>
</evidence>
<comment type="function">
    <text evidence="2">The phosphoenolpyruvate-dependent sugar phosphotransferase system (sugar PTS), a major carbohydrate active transport system, catalyzes the phosphorylation of incoming sugar substrates concomitantly with their translocation across the cell membrane. The enzyme II CmtAB PTS system is involved in D-mannitol transport.</text>
</comment>
<evidence type="ECO:0000256" key="1">
    <source>
        <dbReference type="ARBA" id="ARBA00001655"/>
    </source>
</evidence>
<dbReference type="PROSITE" id="PS00372">
    <property type="entry name" value="PTS_EIIA_TYPE_2_HIS"/>
    <property type="match status" value="1"/>
</dbReference>
<dbReference type="RefSeq" id="WP_116571955.1">
    <property type="nucleotide sequence ID" value="NZ_QDGZ01000003.1"/>
</dbReference>
<keyword evidence="10" id="KW-1003">Cell membrane</keyword>
<evidence type="ECO:0000256" key="4">
    <source>
        <dbReference type="ARBA" id="ARBA00011738"/>
    </source>
</evidence>
<evidence type="ECO:0000256" key="25">
    <source>
        <dbReference type="SAM" id="Phobius"/>
    </source>
</evidence>
<evidence type="ECO:0000313" key="29">
    <source>
        <dbReference type="EMBL" id="PVG83476.1"/>
    </source>
</evidence>
<reference evidence="29 30" key="1">
    <citation type="submission" date="2018-04" db="EMBL/GenBank/DDBJ databases">
        <title>Genome of Nocardioides gansuensis WSJ-1.</title>
        <authorList>
            <person name="Wu S."/>
            <person name="Wang G."/>
        </authorList>
    </citation>
    <scope>NUCLEOTIDE SEQUENCE [LARGE SCALE GENOMIC DNA]</scope>
    <source>
        <strain evidence="29 30">WSJ-1</strain>
    </source>
</reference>
<keyword evidence="14" id="KW-0808">Transferase</keyword>
<feature type="transmembrane region" description="Helical" evidence="25">
    <location>
        <begin position="74"/>
        <end position="93"/>
    </location>
</feature>
<dbReference type="InterPro" id="IPR029503">
    <property type="entry name" value="PTS_EIIB_mannitol"/>
</dbReference>
<keyword evidence="11" id="KW-0997">Cell inner membrane</keyword>
<dbReference type="AlphaFoldDB" id="A0A2T8FCP5"/>
<keyword evidence="12" id="KW-0597">Phosphoprotein</keyword>
<dbReference type="PROSITE" id="PS51104">
    <property type="entry name" value="PTS_EIIC_TYPE_2"/>
    <property type="match status" value="1"/>
</dbReference>
<dbReference type="SUPFAM" id="SSF52794">
    <property type="entry name" value="PTS system IIB component-like"/>
    <property type="match status" value="1"/>
</dbReference>
<keyword evidence="16 25" id="KW-0812">Transmembrane</keyword>
<keyword evidence="19 25" id="KW-0472">Membrane</keyword>
<dbReference type="Gene3D" id="3.40.50.2300">
    <property type="match status" value="1"/>
</dbReference>
<comment type="subcellular location">
    <subcellularLocation>
        <location evidence="3">Cell inner membrane</location>
        <topology evidence="3">Multi-pass membrane protein</topology>
    </subcellularLocation>
</comment>
<keyword evidence="30" id="KW-1185">Reference proteome</keyword>
<keyword evidence="17" id="KW-0418">Kinase</keyword>
<dbReference type="GO" id="GO:0016301">
    <property type="term" value="F:kinase activity"/>
    <property type="evidence" value="ECO:0007669"/>
    <property type="project" value="UniProtKB-KW"/>
</dbReference>
<evidence type="ECO:0000256" key="8">
    <source>
        <dbReference type="ARBA" id="ARBA00021825"/>
    </source>
</evidence>
<dbReference type="Gene3D" id="3.40.930.10">
    <property type="entry name" value="Mannitol-specific EII, Chain A"/>
    <property type="match status" value="1"/>
</dbReference>
<dbReference type="InterPro" id="IPR016152">
    <property type="entry name" value="PTrfase/Anion_transptr"/>
</dbReference>
<evidence type="ECO:0000259" key="28">
    <source>
        <dbReference type="PROSITE" id="PS51104"/>
    </source>
</evidence>
<evidence type="ECO:0000256" key="19">
    <source>
        <dbReference type="ARBA" id="ARBA00023136"/>
    </source>
</evidence>
<evidence type="ECO:0000256" key="2">
    <source>
        <dbReference type="ARBA" id="ARBA00002434"/>
    </source>
</evidence>
<accession>A0A2T8FCP5</accession>
<dbReference type="OrthoDB" id="9814222at2"/>
<evidence type="ECO:0000256" key="14">
    <source>
        <dbReference type="ARBA" id="ARBA00022679"/>
    </source>
</evidence>
<dbReference type="InterPro" id="IPR013014">
    <property type="entry name" value="PTS_EIIC_2"/>
</dbReference>
<feature type="transmembrane region" description="Helical" evidence="25">
    <location>
        <begin position="105"/>
        <end position="129"/>
    </location>
</feature>
<dbReference type="GO" id="GO:0009401">
    <property type="term" value="P:phosphoenolpyruvate-dependent sugar phosphotransferase system"/>
    <property type="evidence" value="ECO:0007669"/>
    <property type="project" value="UniProtKB-KW"/>
</dbReference>
<evidence type="ECO:0000256" key="12">
    <source>
        <dbReference type="ARBA" id="ARBA00022553"/>
    </source>
</evidence>
<dbReference type="EMBL" id="QDGZ01000003">
    <property type="protein sequence ID" value="PVG83476.1"/>
    <property type="molecule type" value="Genomic_DNA"/>
</dbReference>
<evidence type="ECO:0000256" key="13">
    <source>
        <dbReference type="ARBA" id="ARBA00022597"/>
    </source>
</evidence>
<sequence length="650" mass="67789">MSTTTPAAARVGARVHVQKFGTFLSNMVMPNIGAFIAWGLITALFIEVGWLPELGIGDSPDSWVAKIGGWDEDGGGIVGPMITYLLPILIGYTGGKIVYDTRGGVVGAIATMGVIAGTEIPMFMGAMIMGPLGGWTMKHIDALWDGKIKPGFEMLVNNFAAGIWGGILATFGFFIMSPIVTFIADKLGAGVDFLVDNGLLPLTSLIIEPAKVLFLNNAINHGVLTPLGTAEAAEAGKSVLFLLEANPGPGLGLLLAYALFGKGLAKASAPGAAIIHFFGGIHEIYFPYVLMKPKLILAMIAGGMTGVFVNVLFDVGLRAPAAPGSVFAVYAQTANFLGVTLSMLAAAAVSFVVAAFLLKTDRAVEADDELVHATASMESMKGKKSIASSTLVGSVAGAPVNHIVFACDAGMGSSAMGASVLRRKIQEAGFADVTVSNKAIASLDDDVDLVVSHQDLTDRARLKAPSASHISVDNFMGSPRYDEIVELLRQTNAPGGDVQVATAVDEGPSVLAEESIVLGATPADRDAAITQAGELLVAVGAVDPAYVDAMHTREQSVSTHMGNGLAIPHGTNEAKGSIHRTAISFVRYDEPVDWNGSPVEFVVGIAGTGDEHLGLLSRIAQVFVDRDEVERLRAARTPQEIKAVLDRVGG</sequence>
<dbReference type="GO" id="GO:0090563">
    <property type="term" value="F:protein-phosphocysteine-sugar phosphotransferase activity"/>
    <property type="evidence" value="ECO:0007669"/>
    <property type="project" value="TreeGrafter"/>
</dbReference>
<dbReference type="NCBIfam" id="NF011663">
    <property type="entry name" value="PRK15083.1"/>
    <property type="match status" value="1"/>
</dbReference>
<dbReference type="InterPro" id="IPR004718">
    <property type="entry name" value="PTS_IIC_mtl"/>
</dbReference>
<evidence type="ECO:0000259" key="26">
    <source>
        <dbReference type="PROSITE" id="PS51094"/>
    </source>
</evidence>
<dbReference type="Pfam" id="PF00359">
    <property type="entry name" value="PTS_EIIA_2"/>
    <property type="match status" value="1"/>
</dbReference>
<protein>
    <recommendedName>
        <fullName evidence="6">Mannitol-specific phosphotransferase enzyme IIA component</fullName>
        <ecNumber evidence="5">2.7.1.197</ecNumber>
    </recommendedName>
    <alternativeName>
        <fullName evidence="22">EIIA</fullName>
    </alternativeName>
    <alternativeName>
        <fullName evidence="24">EIICB-Mtl</fullName>
    </alternativeName>
    <alternativeName>
        <fullName evidence="21">EIICBA-Mtl</fullName>
    </alternativeName>
    <alternativeName>
        <fullName evidence="23">EIII</fullName>
    </alternativeName>
    <alternativeName>
        <fullName evidence="20">PTS system mannitol-specific EIIA component</fullName>
    </alternativeName>
    <alternativeName>
        <fullName evidence="8">PTS system mannitol-specific EIICB component</fullName>
    </alternativeName>
    <alternativeName>
        <fullName evidence="7">PTS system mannitol-specific EIICBA component</fullName>
    </alternativeName>
</protein>
<dbReference type="InterPro" id="IPR013011">
    <property type="entry name" value="PTS_EIIB_2"/>
</dbReference>
<dbReference type="InterPro" id="IPR003352">
    <property type="entry name" value="PTS_EIIC"/>
</dbReference>
<dbReference type="Pfam" id="PF02302">
    <property type="entry name" value="PTS_IIB"/>
    <property type="match status" value="1"/>
</dbReference>
<dbReference type="InterPro" id="IPR003501">
    <property type="entry name" value="PTS_EIIB_2/3"/>
</dbReference>
<comment type="caution">
    <text evidence="29">The sequence shown here is derived from an EMBL/GenBank/DDBJ whole genome shotgun (WGS) entry which is preliminary data.</text>
</comment>
<dbReference type="InterPro" id="IPR036095">
    <property type="entry name" value="PTS_EIIB-like_sf"/>
</dbReference>